<dbReference type="EMBL" id="CADCXN010000110">
    <property type="protein sequence ID" value="CAA9892642.1"/>
    <property type="molecule type" value="Genomic_DNA"/>
</dbReference>
<protein>
    <submittedName>
        <fullName evidence="2">XRE family transcriptional regulator</fullName>
    </submittedName>
</protein>
<dbReference type="SUPFAM" id="SSF47413">
    <property type="entry name" value="lambda repressor-like DNA-binding domains"/>
    <property type="match status" value="1"/>
</dbReference>
<dbReference type="PROSITE" id="PS50943">
    <property type="entry name" value="HTH_CROC1"/>
    <property type="match status" value="1"/>
</dbReference>
<feature type="domain" description="HTH cro/C1-type" evidence="1">
    <location>
        <begin position="34"/>
        <end position="88"/>
    </location>
</feature>
<dbReference type="AlphaFoldDB" id="A0A8S0XL89"/>
<dbReference type="InterPro" id="IPR010982">
    <property type="entry name" value="Lambda_DNA-bd_dom_sf"/>
</dbReference>
<dbReference type="RefSeq" id="WP_174627396.1">
    <property type="nucleotide sequence ID" value="NZ_CADCXN010000110.1"/>
</dbReference>
<comment type="caution">
    <text evidence="2">The sequence shown here is derived from an EMBL/GenBank/DDBJ whole genome shotgun (WGS) entry which is preliminary data.</text>
</comment>
<evidence type="ECO:0000313" key="2">
    <source>
        <dbReference type="EMBL" id="CAA9892642.1"/>
    </source>
</evidence>
<sequence length="103" mass="11407">MTKINDLHNKGMQDKTYQEAYDALEDEFALAAALIEARSRAGLTQGELAERMHTTQSVVARLEGGHIMPTTRTLEKIAKATGSRLKISFEPDIANHSPPEQSR</sequence>
<dbReference type="GO" id="GO:0003677">
    <property type="term" value="F:DNA binding"/>
    <property type="evidence" value="ECO:0007669"/>
    <property type="project" value="InterPro"/>
</dbReference>
<dbReference type="Proteomes" id="UP000494216">
    <property type="component" value="Unassembled WGS sequence"/>
</dbReference>
<keyword evidence="3" id="KW-1185">Reference proteome</keyword>
<dbReference type="Pfam" id="PF01381">
    <property type="entry name" value="HTH_3"/>
    <property type="match status" value="1"/>
</dbReference>
<reference evidence="2 3" key="1">
    <citation type="submission" date="2020-02" db="EMBL/GenBank/DDBJ databases">
        <authorList>
            <person name="Hogendoorn C."/>
        </authorList>
    </citation>
    <scope>NUCLEOTIDE SEQUENCE [LARGE SCALE GENOMIC DNA]</scope>
    <source>
        <strain evidence="2">METHB21</strain>
    </source>
</reference>
<dbReference type="SMART" id="SM00530">
    <property type="entry name" value="HTH_XRE"/>
    <property type="match status" value="1"/>
</dbReference>
<dbReference type="InterPro" id="IPR001387">
    <property type="entry name" value="Cro/C1-type_HTH"/>
</dbReference>
<name>A0A8S0XL89_9GAMM</name>
<organism evidence="2 3">
    <name type="scientific">Candidatus Methylobacter favarea</name>
    <dbReference type="NCBI Taxonomy" id="2707345"/>
    <lineage>
        <taxon>Bacteria</taxon>
        <taxon>Pseudomonadati</taxon>
        <taxon>Pseudomonadota</taxon>
        <taxon>Gammaproteobacteria</taxon>
        <taxon>Methylococcales</taxon>
        <taxon>Methylococcaceae</taxon>
        <taxon>Methylobacter</taxon>
    </lineage>
</organism>
<evidence type="ECO:0000259" key="1">
    <source>
        <dbReference type="PROSITE" id="PS50943"/>
    </source>
</evidence>
<accession>A0A8S0XL89</accession>
<proteinExistence type="predicted"/>
<gene>
    <name evidence="2" type="ORF">METHB2_770010</name>
</gene>
<dbReference type="CDD" id="cd00093">
    <property type="entry name" value="HTH_XRE"/>
    <property type="match status" value="1"/>
</dbReference>
<evidence type="ECO:0000313" key="3">
    <source>
        <dbReference type="Proteomes" id="UP000494216"/>
    </source>
</evidence>
<dbReference type="Gene3D" id="1.10.260.40">
    <property type="entry name" value="lambda repressor-like DNA-binding domains"/>
    <property type="match status" value="1"/>
</dbReference>